<feature type="region of interest" description="Disordered" evidence="6">
    <location>
        <begin position="430"/>
        <end position="455"/>
    </location>
</feature>
<dbReference type="PANTHER" id="PTHR13793:SF107">
    <property type="entry name" value="BROMODOMAIN-CONTAINING PROTEIN HOMOLOG"/>
    <property type="match status" value="1"/>
</dbReference>
<dbReference type="InterPro" id="IPR001965">
    <property type="entry name" value="Znf_PHD"/>
</dbReference>
<evidence type="ECO:0000256" key="3">
    <source>
        <dbReference type="ARBA" id="ARBA00022771"/>
    </source>
</evidence>
<keyword evidence="4" id="KW-0862">Zinc</keyword>
<dbReference type="Pfam" id="PF10513">
    <property type="entry name" value="EPL1"/>
    <property type="match status" value="1"/>
</dbReference>
<dbReference type="Pfam" id="PF13831">
    <property type="entry name" value="PHD_2"/>
    <property type="match status" value="1"/>
</dbReference>
<dbReference type="VEuPathDB" id="FungiDB:YALI0_D25674g"/>
<keyword evidence="1" id="KW-0479">Metal-binding</keyword>
<evidence type="ECO:0000256" key="6">
    <source>
        <dbReference type="SAM" id="MobiDB-lite"/>
    </source>
</evidence>
<dbReference type="GO" id="GO:0006325">
    <property type="term" value="P:chromatin organization"/>
    <property type="evidence" value="ECO:0007669"/>
    <property type="project" value="UniProtKB-ARBA"/>
</dbReference>
<dbReference type="InterPro" id="IPR036427">
    <property type="entry name" value="Bromodomain-like_sf"/>
</dbReference>
<organism evidence="7 8">
    <name type="scientific">Yarrowia lipolytica</name>
    <name type="common">Candida lipolytica</name>
    <dbReference type="NCBI Taxonomy" id="4952"/>
    <lineage>
        <taxon>Eukaryota</taxon>
        <taxon>Fungi</taxon>
        <taxon>Dikarya</taxon>
        <taxon>Ascomycota</taxon>
        <taxon>Saccharomycotina</taxon>
        <taxon>Dipodascomycetes</taxon>
        <taxon>Dipodascales</taxon>
        <taxon>Dipodascales incertae sedis</taxon>
        <taxon>Yarrowia</taxon>
    </lineage>
</organism>
<evidence type="ECO:0000313" key="8">
    <source>
        <dbReference type="Proteomes" id="UP000182444"/>
    </source>
</evidence>
<feature type="region of interest" description="Disordered" evidence="6">
    <location>
        <begin position="468"/>
        <end position="497"/>
    </location>
</feature>
<dbReference type="InterPro" id="IPR034732">
    <property type="entry name" value="EPHD"/>
</dbReference>
<dbReference type="InterPro" id="IPR019787">
    <property type="entry name" value="Znf_PHD-finger"/>
</dbReference>
<dbReference type="CDD" id="cd04369">
    <property type="entry name" value="Bromodomain"/>
    <property type="match status" value="1"/>
</dbReference>
<dbReference type="RefSeq" id="XP_503284.2">
    <property type="nucleotide sequence ID" value="XM_503284.2"/>
</dbReference>
<dbReference type="GO" id="GO:0008270">
    <property type="term" value="F:zinc ion binding"/>
    <property type="evidence" value="ECO:0007669"/>
    <property type="project" value="UniProtKB-KW"/>
</dbReference>
<protein>
    <submittedName>
        <fullName evidence="7">Uncharacterized protein</fullName>
    </submittedName>
</protein>
<dbReference type="PROSITE" id="PS51805">
    <property type="entry name" value="EPHD"/>
    <property type="match status" value="1"/>
</dbReference>
<dbReference type="OrthoDB" id="20839at2759"/>
<dbReference type="eggNOG" id="KOG0955">
    <property type="taxonomic scope" value="Eukaryota"/>
</dbReference>
<dbReference type="Gene3D" id="1.20.920.10">
    <property type="entry name" value="Bromodomain-like"/>
    <property type="match status" value="1"/>
</dbReference>
<dbReference type="InterPro" id="IPR013083">
    <property type="entry name" value="Znf_RING/FYVE/PHD"/>
</dbReference>
<dbReference type="Pfam" id="PF00439">
    <property type="entry name" value="Bromodomain"/>
    <property type="match status" value="1"/>
</dbReference>
<dbReference type="GeneID" id="2910426"/>
<sequence>MDNSLLGIHNAYGKPREEIPHQEFHSDLDLTEKLDCYTDDQSYREPPPNPRLDPTVRLNKASFTLLPMDEFDLDVTPALEQIGYQMTEEFTLPDEYMQEQPEVEGVEYDMDEQDAFFMDMVTEQWPPAEDSRDSGESGADGAPDTDQAVASDSATSPPPSSPTYNADGQLILRGYTPEPPQGPFPPTHEMFEYVVTLIERHWFSLASSMPPKPPQTHDEMDSLDDQACCICGESECDNSNAIVYCDGCDMACHQECYGVTHIPEGQWLCRKCSFSRARRRNKKGTCIFCPSQVGAFKMTTQKNWGHVICALWIPEIKIGGRNMEPISHVRDVPRSRWKLHCYICKQRMGACIQCARGSCVQAFHVTCARRAGLQMEMLHGVQGAIFDAGSMRAYCHNHGGDDDTLMRIKALRKWFAERYDGKGRRKAIEDVATTTESSELGSEAPTPGGGEGNVATTTVEDVVSTPVDTPVEMGTSQTPQPATPCGEEGRDFPTPSEADQTVVTEVYPTWKTPAGTPLLPKVIIDRICDALEPFKISHCRKFVTMVARYWALKREFKRGAALIKRLNIALENSQAVASTQLESVEDRQKRYRDMIVLINELERIKVRVKLLAERESVKLDYLKVQGELIRTLLLPVTALCLRLCDEMTEQDSNGYFLEIPEIPGYREVVECPMSMTEIREKTLNLEYDHVAQMLPDFEVMFDNAFVYNDSEAPVCVEATRLRGVVRGLVEEYTEKEKEKEYQRCFGEGEKGEVGKEVREAQKRPFTAIE</sequence>
<proteinExistence type="predicted"/>
<evidence type="ECO:0000256" key="4">
    <source>
        <dbReference type="ARBA" id="ARBA00022833"/>
    </source>
</evidence>
<dbReference type="InterPro" id="IPR001487">
    <property type="entry name" value="Bromodomain"/>
</dbReference>
<evidence type="ECO:0000313" key="7">
    <source>
        <dbReference type="EMBL" id="AOW04647.1"/>
    </source>
</evidence>
<evidence type="ECO:0000256" key="2">
    <source>
        <dbReference type="ARBA" id="ARBA00022737"/>
    </source>
</evidence>
<dbReference type="PRINTS" id="PR00503">
    <property type="entry name" value="BROMODOMAIN"/>
</dbReference>
<feature type="region of interest" description="Disordered" evidence="6">
    <location>
        <begin position="1"/>
        <end position="20"/>
    </location>
</feature>
<keyword evidence="2" id="KW-0677">Repeat</keyword>
<dbReference type="SUPFAM" id="SSF57903">
    <property type="entry name" value="FYVE/PHD zinc finger"/>
    <property type="match status" value="1"/>
</dbReference>
<dbReference type="Pfam" id="PF13832">
    <property type="entry name" value="zf-HC5HC2H_2"/>
    <property type="match status" value="1"/>
</dbReference>
<gene>
    <name evidence="7" type="ORF">YALI1_D33988g</name>
</gene>
<reference evidence="7 8" key="1">
    <citation type="journal article" date="2016" name="PLoS ONE">
        <title>Sequence Assembly of Yarrowia lipolytica Strain W29/CLIB89 Shows Transposable Element Diversity.</title>
        <authorList>
            <person name="Magnan C."/>
            <person name="Yu J."/>
            <person name="Chang I."/>
            <person name="Jahn E."/>
            <person name="Kanomata Y."/>
            <person name="Wu J."/>
            <person name="Zeller M."/>
            <person name="Oakes M."/>
            <person name="Baldi P."/>
            <person name="Sandmeyer S."/>
        </authorList>
    </citation>
    <scope>NUCLEOTIDE SEQUENCE [LARGE SCALE GENOMIC DNA]</scope>
    <source>
        <strain evidence="8">CLIB89(W29)</strain>
    </source>
</reference>
<feature type="region of interest" description="Disordered" evidence="6">
    <location>
        <begin position="126"/>
        <end position="186"/>
    </location>
</feature>
<feature type="compositionally biased region" description="Pro residues" evidence="6">
    <location>
        <begin position="177"/>
        <end position="186"/>
    </location>
</feature>
<dbReference type="VEuPathDB" id="FungiDB:YALI1_D33988g"/>
<dbReference type="InterPro" id="IPR011011">
    <property type="entry name" value="Znf_FYVE_PHD"/>
</dbReference>
<dbReference type="GO" id="GO:0006357">
    <property type="term" value="P:regulation of transcription by RNA polymerase II"/>
    <property type="evidence" value="ECO:0007669"/>
    <property type="project" value="TreeGrafter"/>
</dbReference>
<evidence type="ECO:0000256" key="5">
    <source>
        <dbReference type="ARBA" id="ARBA00023117"/>
    </source>
</evidence>
<dbReference type="SUPFAM" id="SSF47370">
    <property type="entry name" value="Bromodomain"/>
    <property type="match status" value="1"/>
</dbReference>
<dbReference type="SMART" id="SM00297">
    <property type="entry name" value="BROMO"/>
    <property type="match status" value="1"/>
</dbReference>
<dbReference type="Gene3D" id="3.30.40.10">
    <property type="entry name" value="Zinc/RING finger domain, C3HC4 (zinc finger)"/>
    <property type="match status" value="2"/>
</dbReference>
<dbReference type="KEGG" id="yli:2910426"/>
<evidence type="ECO:0000256" key="1">
    <source>
        <dbReference type="ARBA" id="ARBA00022723"/>
    </source>
</evidence>
<dbReference type="PROSITE" id="PS50016">
    <property type="entry name" value="ZF_PHD_2"/>
    <property type="match status" value="1"/>
</dbReference>
<keyword evidence="5" id="KW-0103">Bromodomain</keyword>
<dbReference type="AlphaFoldDB" id="A0A1D8NGA5"/>
<keyword evidence="3" id="KW-0863">Zinc-finger</keyword>
<dbReference type="InterPro" id="IPR019542">
    <property type="entry name" value="Enhancer_polycomb-like_N"/>
</dbReference>
<name>A0A1D8NGA5_YARLL</name>
<accession>A0A1D8NGA5</accession>
<dbReference type="SMART" id="SM00249">
    <property type="entry name" value="PHD"/>
    <property type="match status" value="2"/>
</dbReference>
<dbReference type="PROSITE" id="PS50014">
    <property type="entry name" value="BROMODOMAIN_2"/>
    <property type="match status" value="1"/>
</dbReference>
<dbReference type="EMBL" id="CP017556">
    <property type="protein sequence ID" value="AOW04647.1"/>
    <property type="molecule type" value="Genomic_DNA"/>
</dbReference>
<dbReference type="PANTHER" id="PTHR13793">
    <property type="entry name" value="PHD FINGER PROTEINS"/>
    <property type="match status" value="1"/>
</dbReference>
<dbReference type="Proteomes" id="UP000182444">
    <property type="component" value="Chromosome 1D"/>
</dbReference>
<dbReference type="InterPro" id="IPR050701">
    <property type="entry name" value="Histone_Mod_Regulator"/>
</dbReference>
<dbReference type="CDD" id="cd15492">
    <property type="entry name" value="PHD_BRPF_JADE_like"/>
    <property type="match status" value="1"/>
</dbReference>